<organism evidence="1 2">
    <name type="scientific">Mucilaginibacter corticis</name>
    <dbReference type="NCBI Taxonomy" id="2597670"/>
    <lineage>
        <taxon>Bacteria</taxon>
        <taxon>Pseudomonadati</taxon>
        <taxon>Bacteroidota</taxon>
        <taxon>Sphingobacteriia</taxon>
        <taxon>Sphingobacteriales</taxon>
        <taxon>Sphingobacteriaceae</taxon>
        <taxon>Mucilaginibacter</taxon>
    </lineage>
</organism>
<dbReference type="Proteomes" id="UP000318733">
    <property type="component" value="Unassembled WGS sequence"/>
</dbReference>
<keyword evidence="2" id="KW-1185">Reference proteome</keyword>
<accession>A0A556MVX3</accession>
<dbReference type="RefSeq" id="WP_144247644.1">
    <property type="nucleotide sequence ID" value="NZ_VLPK01000001.1"/>
</dbReference>
<evidence type="ECO:0000313" key="1">
    <source>
        <dbReference type="EMBL" id="TSJ44080.1"/>
    </source>
</evidence>
<dbReference type="PROSITE" id="PS51257">
    <property type="entry name" value="PROKAR_LIPOPROTEIN"/>
    <property type="match status" value="1"/>
</dbReference>
<reference evidence="1 2" key="1">
    <citation type="submission" date="2019-07" db="EMBL/GenBank/DDBJ databases">
        <authorList>
            <person name="Huq M.A."/>
        </authorList>
    </citation>
    <scope>NUCLEOTIDE SEQUENCE [LARGE SCALE GENOMIC DNA]</scope>
    <source>
        <strain evidence="1 2">MAH-19</strain>
    </source>
</reference>
<proteinExistence type="predicted"/>
<protein>
    <recommendedName>
        <fullName evidence="3">Lipoprotein</fullName>
    </recommendedName>
</protein>
<name>A0A556MVX3_9SPHI</name>
<dbReference type="AlphaFoldDB" id="A0A556MVX3"/>
<gene>
    <name evidence="1" type="ORF">FO440_07865</name>
</gene>
<sequence length="261" mass="26565">MKALKFTLIIPLLIFAVSCKKSGTSDNNTKSAVTSDEAVDMAVGAISVNSFGFASVADNVGANAQTFNSISTGGQAVNSTSTNSAHQACGTTIADSIDFSGNTASVTYSSFYKFSRTLNCNTNNVPDNLINAITFKGSFDGPRLSSNDSGTSNITIAGLAPSAASYTVNGTYSRKGAFTSKVGNKASGSSDVEIVATNIVLNKPGSAIASGTATITISGTAHSGTFSFAGTLVFNGNNKATLTVGTTVYIVNLLTGSYTKQ</sequence>
<dbReference type="EMBL" id="VLPK01000001">
    <property type="protein sequence ID" value="TSJ44080.1"/>
    <property type="molecule type" value="Genomic_DNA"/>
</dbReference>
<comment type="caution">
    <text evidence="1">The sequence shown here is derived from an EMBL/GenBank/DDBJ whole genome shotgun (WGS) entry which is preliminary data.</text>
</comment>
<evidence type="ECO:0000313" key="2">
    <source>
        <dbReference type="Proteomes" id="UP000318733"/>
    </source>
</evidence>
<dbReference type="OrthoDB" id="977243at2"/>
<evidence type="ECO:0008006" key="3">
    <source>
        <dbReference type="Google" id="ProtNLM"/>
    </source>
</evidence>